<keyword evidence="5" id="KW-1133">Transmembrane helix</keyword>
<feature type="signal peptide" evidence="6">
    <location>
        <begin position="1"/>
        <end position="17"/>
    </location>
</feature>
<keyword evidence="5" id="KW-0812">Transmembrane</keyword>
<dbReference type="Gene3D" id="3.40.50.2000">
    <property type="entry name" value="Glycogen Phosphorylase B"/>
    <property type="match status" value="1"/>
</dbReference>
<evidence type="ECO:0000256" key="5">
    <source>
        <dbReference type="SAM" id="Phobius"/>
    </source>
</evidence>
<dbReference type="PROSITE" id="PS00375">
    <property type="entry name" value="UDPGT"/>
    <property type="match status" value="1"/>
</dbReference>
<gene>
    <name evidence="7" type="ORF">NQ317_016531</name>
</gene>
<organism evidence="7 8">
    <name type="scientific">Molorchus minor</name>
    <dbReference type="NCBI Taxonomy" id="1323400"/>
    <lineage>
        <taxon>Eukaryota</taxon>
        <taxon>Metazoa</taxon>
        <taxon>Ecdysozoa</taxon>
        <taxon>Arthropoda</taxon>
        <taxon>Hexapoda</taxon>
        <taxon>Insecta</taxon>
        <taxon>Pterygota</taxon>
        <taxon>Neoptera</taxon>
        <taxon>Endopterygota</taxon>
        <taxon>Coleoptera</taxon>
        <taxon>Polyphaga</taxon>
        <taxon>Cucujiformia</taxon>
        <taxon>Chrysomeloidea</taxon>
        <taxon>Cerambycidae</taxon>
        <taxon>Lamiinae</taxon>
        <taxon>Monochamini</taxon>
        <taxon>Molorchus</taxon>
    </lineage>
</organism>
<keyword evidence="8" id="KW-1185">Reference proteome</keyword>
<accession>A0ABQ9JSH5</accession>
<dbReference type="InterPro" id="IPR050271">
    <property type="entry name" value="UDP-glycosyltransferase"/>
</dbReference>
<evidence type="ECO:0000256" key="3">
    <source>
        <dbReference type="ARBA" id="ARBA00022679"/>
    </source>
</evidence>
<sequence>MFREIVFIMLILTEAKAAKILCIFMTPAYSHQSVFRPIWKELSLRGHQVTVYTPNPINDPSLTNLTEVDLGFSYKHINKFTNVFFGKKRSPIEELKMLGDFYATVFDTQMSSPEMQQLLANKNNESYDLFLVEYLYLPMFGFKDVYKCPMVGISSLPLSIRTQKMFGVSRHPVLNPDYLLSFSDNLSFKERIISTAYSLFVQALSNVVASNLYTKIARKYFGERIGDIYEIAKDASLVLVNSNFATTNIQPSVAAIVEVPGLHLQPPKSLPEDLQKFLDKSPEGVIYFSLGSNVELRHVPDESLKKISGAFSDLPYKVLLKSDEDIFSHLSNVKTVGWLPQQDVLRHPNVKLFISQGGLQSIDEAITSETPMLIVPFYGDQYFNAHKMVSNGIALSVDFADFSKEDLIDKIKMLISDDKYKKTAAKLSSMAYDQPIAPLEKAIWWIEYVLKHDGAPHLRYKALDMPFYQYYLLDVYLFFAVIIGVFAYVLFKFYRTIMAVYQFSSRILLWIKNLHYCIENTCYDYRNKGQLSPICLCKGRLSYSRYIRYEYESYSDDEYDRQVAEPINI</sequence>
<dbReference type="InterPro" id="IPR035595">
    <property type="entry name" value="UDP_glycos_trans_CS"/>
</dbReference>
<keyword evidence="3 4" id="KW-0808">Transferase</keyword>
<dbReference type="CDD" id="cd03784">
    <property type="entry name" value="GT1_Gtf-like"/>
    <property type="match status" value="1"/>
</dbReference>
<evidence type="ECO:0008006" key="9">
    <source>
        <dbReference type="Google" id="ProtNLM"/>
    </source>
</evidence>
<comment type="caution">
    <text evidence="7">The sequence shown here is derived from an EMBL/GenBank/DDBJ whole genome shotgun (WGS) entry which is preliminary data.</text>
</comment>
<name>A0ABQ9JSH5_9CUCU</name>
<dbReference type="PANTHER" id="PTHR48043:SF159">
    <property type="entry name" value="EG:EG0003.4 PROTEIN-RELATED"/>
    <property type="match status" value="1"/>
</dbReference>
<evidence type="ECO:0000256" key="4">
    <source>
        <dbReference type="RuleBase" id="RU003718"/>
    </source>
</evidence>
<dbReference type="Proteomes" id="UP001162164">
    <property type="component" value="Unassembled WGS sequence"/>
</dbReference>
<protein>
    <recommendedName>
        <fullName evidence="9">Glucuronosyltransferase</fullName>
    </recommendedName>
</protein>
<reference evidence="7" key="1">
    <citation type="journal article" date="2023" name="Insect Mol. Biol.">
        <title>Genome sequencing provides insights into the evolution of gene families encoding plant cell wall-degrading enzymes in longhorned beetles.</title>
        <authorList>
            <person name="Shin N.R."/>
            <person name="Okamura Y."/>
            <person name="Kirsch R."/>
            <person name="Pauchet Y."/>
        </authorList>
    </citation>
    <scope>NUCLEOTIDE SEQUENCE</scope>
    <source>
        <strain evidence="7">MMC_N1</strain>
    </source>
</reference>
<dbReference type="SUPFAM" id="SSF53756">
    <property type="entry name" value="UDP-Glycosyltransferase/glycogen phosphorylase"/>
    <property type="match status" value="1"/>
</dbReference>
<proteinExistence type="inferred from homology"/>
<dbReference type="InterPro" id="IPR002213">
    <property type="entry name" value="UDP_glucos_trans"/>
</dbReference>
<evidence type="ECO:0000313" key="7">
    <source>
        <dbReference type="EMBL" id="KAJ8981235.1"/>
    </source>
</evidence>
<evidence type="ECO:0000256" key="2">
    <source>
        <dbReference type="ARBA" id="ARBA00022676"/>
    </source>
</evidence>
<dbReference type="PANTHER" id="PTHR48043">
    <property type="entry name" value="EG:EG0003.4 PROTEIN-RELATED"/>
    <property type="match status" value="1"/>
</dbReference>
<evidence type="ECO:0000256" key="6">
    <source>
        <dbReference type="SAM" id="SignalP"/>
    </source>
</evidence>
<dbReference type="Pfam" id="PF00201">
    <property type="entry name" value="UDPGT"/>
    <property type="match status" value="1"/>
</dbReference>
<feature type="transmembrane region" description="Helical" evidence="5">
    <location>
        <begin position="468"/>
        <end position="491"/>
    </location>
</feature>
<feature type="chain" id="PRO_5046071997" description="Glucuronosyltransferase" evidence="6">
    <location>
        <begin position="18"/>
        <end position="569"/>
    </location>
</feature>
<keyword evidence="6" id="KW-0732">Signal</keyword>
<comment type="similarity">
    <text evidence="1 4">Belongs to the UDP-glycosyltransferase family.</text>
</comment>
<keyword evidence="5" id="KW-0472">Membrane</keyword>
<keyword evidence="2 4" id="KW-0328">Glycosyltransferase</keyword>
<evidence type="ECO:0000313" key="8">
    <source>
        <dbReference type="Proteomes" id="UP001162164"/>
    </source>
</evidence>
<evidence type="ECO:0000256" key="1">
    <source>
        <dbReference type="ARBA" id="ARBA00009995"/>
    </source>
</evidence>
<dbReference type="EMBL" id="JAPWTJ010000195">
    <property type="protein sequence ID" value="KAJ8981235.1"/>
    <property type="molecule type" value="Genomic_DNA"/>
</dbReference>